<dbReference type="InterPro" id="IPR001570">
    <property type="entry name" value="Peptidase_M4_C_domain"/>
</dbReference>
<feature type="domain" description="FTP" evidence="12">
    <location>
        <begin position="110"/>
        <end position="157"/>
    </location>
</feature>
<comment type="subcellular location">
    <subcellularLocation>
        <location evidence="9">Secreted</location>
    </subcellularLocation>
</comment>
<protein>
    <recommendedName>
        <fullName evidence="9">Neutral metalloproteinase</fullName>
        <ecNumber evidence="9">3.4.24.-</ecNumber>
    </recommendedName>
</protein>
<keyword evidence="6 9" id="KW-0862">Zinc</keyword>
<dbReference type="EMBL" id="MASW01000005">
    <property type="protein sequence ID" value="PXY22671.1"/>
    <property type="molecule type" value="Genomic_DNA"/>
</dbReference>
<dbReference type="Gene3D" id="3.10.170.10">
    <property type="match status" value="1"/>
</dbReference>
<keyword evidence="3" id="KW-0479">Metal-binding</keyword>
<organism evidence="13 14">
    <name type="scientific">Prauserella muralis</name>
    <dbReference type="NCBI Taxonomy" id="588067"/>
    <lineage>
        <taxon>Bacteria</taxon>
        <taxon>Bacillati</taxon>
        <taxon>Actinomycetota</taxon>
        <taxon>Actinomycetes</taxon>
        <taxon>Pseudonocardiales</taxon>
        <taxon>Pseudonocardiaceae</taxon>
        <taxon>Prauserella</taxon>
    </lineage>
</organism>
<gene>
    <name evidence="13" type="ORF">BAY60_22910</name>
</gene>
<evidence type="ECO:0000256" key="6">
    <source>
        <dbReference type="ARBA" id="ARBA00022833"/>
    </source>
</evidence>
<evidence type="ECO:0000256" key="5">
    <source>
        <dbReference type="ARBA" id="ARBA00022801"/>
    </source>
</evidence>
<evidence type="ECO:0000256" key="8">
    <source>
        <dbReference type="PIRSR" id="PIRSR623612-1"/>
    </source>
</evidence>
<sequence>MRRVTSIASATALALVGGLVAIGPSAAVAQPPEPVDPSAAAERELRSESAGAVTIRRDGRGVVHLVGARNGTPVERPAGIQARFSPERKAAAHLRRYAPLWALDREGVGLQVVRSQRLAGDASMVRFRQTVDGVPVYGGELAVAVDAEGGLRSVSGETTPLAPSPANLTVTAEQARRTAVAVAARSHHVGTPALRAGQAGAYVYDPALLGPAASAGASHVWLVEVTGPAYIRHRVLVDRVDGSVALHHNQVAAADRVVCDRANVRDTTTGGEPTLASCATPGAARIEGGAASGVADVNAAYDHAGDTADFFAGELGVDLTALIGAGGSDGTKLRSTVRYCLPSAFDPSCPMVNAFWNGDGVYYGAGFPSADDIVAHELAHGVTEKTSDLAYWYQSGAINESMSDVFGELVDLTNGRDAGAAAPWALGEDGPGGAVRNMADPTLYGDPDRMTSGHYDAPVWTDGDFDSGGVHGNSGVGNKAAYLIAEPGTRTFNGQTVTGLGYAKAAEIYYRALTMLTSGADYRDLHGVLPQACTNLIGTDGIVAADCTEVGEAVTATEMDKQPLSANAKAPEASAGCTDSAKRNLFLDTFERSTLGSGWAVAGGWRHVTGYAKGGTKSLYGLEPDRQSGGPVNT</sequence>
<keyword evidence="5 9" id="KW-0378">Hydrolase</keyword>
<keyword evidence="4 9" id="KW-0732">Signal</keyword>
<evidence type="ECO:0000256" key="7">
    <source>
        <dbReference type="ARBA" id="ARBA00023049"/>
    </source>
</evidence>
<evidence type="ECO:0000256" key="1">
    <source>
        <dbReference type="ARBA" id="ARBA00009388"/>
    </source>
</evidence>
<evidence type="ECO:0000256" key="2">
    <source>
        <dbReference type="ARBA" id="ARBA00022670"/>
    </source>
</evidence>
<keyword evidence="7 9" id="KW-0482">Metalloprotease</keyword>
<reference evidence="13 14" key="1">
    <citation type="submission" date="2016-07" db="EMBL/GenBank/DDBJ databases">
        <title>Draft genome sequence of Prauserella muralis DSM 45305, isolated from a mould-covered wall in an indoor environment.</title>
        <authorList>
            <person name="Ruckert C."/>
            <person name="Albersmeier A."/>
            <person name="Jiang C.-L."/>
            <person name="Jiang Y."/>
            <person name="Kalinowski J."/>
            <person name="Schneider O."/>
            <person name="Winkler A."/>
            <person name="Zotchev S.B."/>
        </authorList>
    </citation>
    <scope>NUCLEOTIDE SEQUENCE [LARGE SCALE GENOMIC DNA]</scope>
    <source>
        <strain evidence="13 14">DSM 45305</strain>
    </source>
</reference>
<dbReference type="GO" id="GO:0046872">
    <property type="term" value="F:metal ion binding"/>
    <property type="evidence" value="ECO:0007669"/>
    <property type="project" value="UniProtKB-UniRule"/>
</dbReference>
<evidence type="ECO:0000256" key="9">
    <source>
        <dbReference type="RuleBase" id="RU366073"/>
    </source>
</evidence>
<dbReference type="AlphaFoldDB" id="A0A2V4AT03"/>
<dbReference type="Proteomes" id="UP000249915">
    <property type="component" value="Unassembled WGS sequence"/>
</dbReference>
<dbReference type="InterPro" id="IPR023612">
    <property type="entry name" value="Peptidase_M4"/>
</dbReference>
<feature type="signal peptide" evidence="9">
    <location>
        <begin position="1"/>
        <end position="29"/>
    </location>
</feature>
<comment type="cofactor">
    <cofactor evidence="9">
        <name>Zn(2+)</name>
        <dbReference type="ChEBI" id="CHEBI:29105"/>
    </cofactor>
</comment>
<evidence type="ECO:0000256" key="4">
    <source>
        <dbReference type="ARBA" id="ARBA00022729"/>
    </source>
</evidence>
<dbReference type="GO" id="GO:0005576">
    <property type="term" value="C:extracellular region"/>
    <property type="evidence" value="ECO:0007669"/>
    <property type="project" value="UniProtKB-SubCell"/>
</dbReference>
<dbReference type="Pfam" id="PF01447">
    <property type="entry name" value="Peptidase_M4"/>
    <property type="match status" value="1"/>
</dbReference>
<dbReference type="CDD" id="cd09597">
    <property type="entry name" value="M4_TLP"/>
    <property type="match status" value="1"/>
</dbReference>
<dbReference type="Pfam" id="PF02868">
    <property type="entry name" value="Peptidase_M4_C"/>
    <property type="match status" value="1"/>
</dbReference>
<keyword evidence="9" id="KW-0964">Secreted</keyword>
<evidence type="ECO:0000313" key="13">
    <source>
        <dbReference type="EMBL" id="PXY22671.1"/>
    </source>
</evidence>
<evidence type="ECO:0000256" key="3">
    <source>
        <dbReference type="ARBA" id="ARBA00022723"/>
    </source>
</evidence>
<dbReference type="RefSeq" id="WP_170160525.1">
    <property type="nucleotide sequence ID" value="NZ_MASW01000005.1"/>
</dbReference>
<dbReference type="PRINTS" id="PR00730">
    <property type="entry name" value="THERMOLYSIN"/>
</dbReference>
<evidence type="ECO:0000259" key="11">
    <source>
        <dbReference type="Pfam" id="PF02868"/>
    </source>
</evidence>
<dbReference type="InterPro" id="IPR027268">
    <property type="entry name" value="Peptidase_M4/M1_CTD_sf"/>
</dbReference>
<dbReference type="GO" id="GO:0004222">
    <property type="term" value="F:metalloendopeptidase activity"/>
    <property type="evidence" value="ECO:0007669"/>
    <property type="project" value="UniProtKB-UniRule"/>
</dbReference>
<dbReference type="PANTHER" id="PTHR33794:SF1">
    <property type="entry name" value="BACILLOLYSIN"/>
    <property type="match status" value="1"/>
</dbReference>
<dbReference type="SUPFAM" id="SSF55486">
    <property type="entry name" value="Metalloproteases ('zincins'), catalytic domain"/>
    <property type="match status" value="1"/>
</dbReference>
<comment type="similarity">
    <text evidence="1 9">Belongs to the peptidase M4 family.</text>
</comment>
<evidence type="ECO:0000259" key="10">
    <source>
        <dbReference type="Pfam" id="PF01447"/>
    </source>
</evidence>
<dbReference type="Pfam" id="PF07504">
    <property type="entry name" value="FTP"/>
    <property type="match status" value="1"/>
</dbReference>
<dbReference type="InterPro" id="IPR050728">
    <property type="entry name" value="Zinc_Metalloprotease_M4"/>
</dbReference>
<dbReference type="InterPro" id="IPR013856">
    <property type="entry name" value="Peptidase_M4_domain"/>
</dbReference>
<dbReference type="Gene3D" id="1.10.390.10">
    <property type="entry name" value="Neutral Protease Domain 2"/>
    <property type="match status" value="1"/>
</dbReference>
<dbReference type="GO" id="GO:0006508">
    <property type="term" value="P:proteolysis"/>
    <property type="evidence" value="ECO:0007669"/>
    <property type="project" value="UniProtKB-KW"/>
</dbReference>
<dbReference type="Gene3D" id="3.10.450.490">
    <property type="match status" value="1"/>
</dbReference>
<dbReference type="InterPro" id="IPR011096">
    <property type="entry name" value="FTP_domain"/>
</dbReference>
<feature type="domain" description="Peptidase M4" evidence="10">
    <location>
        <begin position="304"/>
        <end position="384"/>
    </location>
</feature>
<name>A0A2V4AT03_9PSEU</name>
<dbReference type="PANTHER" id="PTHR33794">
    <property type="entry name" value="BACILLOLYSIN"/>
    <property type="match status" value="1"/>
</dbReference>
<dbReference type="EC" id="3.4.24.-" evidence="9"/>
<comment type="function">
    <text evidence="9">Extracellular zinc metalloprotease.</text>
</comment>
<feature type="active site" evidence="8">
    <location>
        <position position="377"/>
    </location>
</feature>
<feature type="chain" id="PRO_5023012699" description="Neutral metalloproteinase" evidence="9">
    <location>
        <begin position="30"/>
        <end position="634"/>
    </location>
</feature>
<keyword evidence="2 9" id="KW-0645">Protease</keyword>
<proteinExistence type="inferred from homology"/>
<keyword evidence="14" id="KW-1185">Reference proteome</keyword>
<evidence type="ECO:0000313" key="14">
    <source>
        <dbReference type="Proteomes" id="UP000249915"/>
    </source>
</evidence>
<feature type="domain" description="Peptidase M4 C-terminal" evidence="11">
    <location>
        <begin position="387"/>
        <end position="541"/>
    </location>
</feature>
<evidence type="ECO:0000259" key="12">
    <source>
        <dbReference type="Pfam" id="PF07504"/>
    </source>
</evidence>
<comment type="caution">
    <text evidence="13">The sequence shown here is derived from an EMBL/GenBank/DDBJ whole genome shotgun (WGS) entry which is preliminary data.</text>
</comment>
<feature type="active site" description="Proton donor" evidence="8">
    <location>
        <position position="471"/>
    </location>
</feature>
<accession>A0A2V4AT03</accession>